<dbReference type="AlphaFoldDB" id="X1MV18"/>
<name>X1MV18_9ZZZZ</name>
<proteinExistence type="predicted"/>
<feature type="non-terminal residue" evidence="1">
    <location>
        <position position="1"/>
    </location>
</feature>
<organism evidence="1">
    <name type="scientific">marine sediment metagenome</name>
    <dbReference type="NCBI Taxonomy" id="412755"/>
    <lineage>
        <taxon>unclassified sequences</taxon>
        <taxon>metagenomes</taxon>
        <taxon>ecological metagenomes</taxon>
    </lineage>
</organism>
<reference evidence="1" key="1">
    <citation type="journal article" date="2014" name="Front. Microbiol.">
        <title>High frequency of phylogenetically diverse reductive dehalogenase-homologous genes in deep subseafloor sedimentary metagenomes.</title>
        <authorList>
            <person name="Kawai M."/>
            <person name="Futagami T."/>
            <person name="Toyoda A."/>
            <person name="Takaki Y."/>
            <person name="Nishi S."/>
            <person name="Hori S."/>
            <person name="Arai W."/>
            <person name="Tsubouchi T."/>
            <person name="Morono Y."/>
            <person name="Uchiyama I."/>
            <person name="Ito T."/>
            <person name="Fujiyama A."/>
            <person name="Inagaki F."/>
            <person name="Takami H."/>
        </authorList>
    </citation>
    <scope>NUCLEOTIDE SEQUENCE</scope>
    <source>
        <strain evidence="1">Expedition CK06-06</strain>
    </source>
</reference>
<dbReference type="EMBL" id="BARV01017311">
    <property type="protein sequence ID" value="GAI21881.1"/>
    <property type="molecule type" value="Genomic_DNA"/>
</dbReference>
<comment type="caution">
    <text evidence="1">The sequence shown here is derived from an EMBL/GenBank/DDBJ whole genome shotgun (WGS) entry which is preliminary data.</text>
</comment>
<protein>
    <recommendedName>
        <fullName evidence="2">Beta-lactamase-related domain-containing protein</fullName>
    </recommendedName>
</protein>
<evidence type="ECO:0000313" key="1">
    <source>
        <dbReference type="EMBL" id="GAI21881.1"/>
    </source>
</evidence>
<evidence type="ECO:0008006" key="2">
    <source>
        <dbReference type="Google" id="ProtNLM"/>
    </source>
</evidence>
<gene>
    <name evidence="1" type="ORF">S06H3_29534</name>
</gene>
<sequence>KLWFTPQMGPMTYGPATVPAERSFSGKDAYGAMGGAPGISAILHHVTGDNYTIIVLSNYDQIALRLGLDIERILYSEG</sequence>
<accession>X1MV18</accession>